<proteinExistence type="predicted"/>
<evidence type="ECO:0000313" key="1">
    <source>
        <dbReference type="EMBL" id="KAG9230682.1"/>
    </source>
</evidence>
<organism evidence="1 2">
    <name type="scientific">Amylocarpus encephaloides</name>
    <dbReference type="NCBI Taxonomy" id="45428"/>
    <lineage>
        <taxon>Eukaryota</taxon>
        <taxon>Fungi</taxon>
        <taxon>Dikarya</taxon>
        <taxon>Ascomycota</taxon>
        <taxon>Pezizomycotina</taxon>
        <taxon>Leotiomycetes</taxon>
        <taxon>Helotiales</taxon>
        <taxon>Helotiales incertae sedis</taxon>
        <taxon>Amylocarpus</taxon>
    </lineage>
</organism>
<sequence>MDNLRAAFPGEARRGVSHQYTSRLFAFEHTPQTPLTPPQNLVIFVGGLFDGLHTVPYTSIVADALPPTWTIAQAIISSSYTGWGTCSLQKDVKELSRCVAYFRKIKSGKIVLMGHSTGCQDVLEYLTGEGRESRAPIDGGIIQAAVSDREALGISHDAETLAESCVVAQRMVDDGDEDEMMSSTDIDGAFPCPVSAKRWLSLVSPNHDGDDDMFSSDLTDKQLMKTFGSLPASTPLCILLSGDDEFFSSNLGMDQKAILERWVGIVERGEGVVDVENSGVVEGATHNLLHNPEEVVEGLVRRVVGFLSGLLPQANL</sequence>
<dbReference type="InterPro" id="IPR029058">
    <property type="entry name" value="AB_hydrolase_fold"/>
</dbReference>
<dbReference type="PANTHER" id="PTHR31591:SF7">
    <property type="entry name" value="DUF1749-DOMAIN-CONTAINING PROTEIN"/>
    <property type="match status" value="1"/>
</dbReference>
<dbReference type="Proteomes" id="UP000824998">
    <property type="component" value="Unassembled WGS sequence"/>
</dbReference>
<evidence type="ECO:0000313" key="2">
    <source>
        <dbReference type="Proteomes" id="UP000824998"/>
    </source>
</evidence>
<dbReference type="OrthoDB" id="10034502at2759"/>
<dbReference type="EMBL" id="MU251652">
    <property type="protein sequence ID" value="KAG9230682.1"/>
    <property type="molecule type" value="Genomic_DNA"/>
</dbReference>
<dbReference type="InterPro" id="IPR013744">
    <property type="entry name" value="SidJ"/>
</dbReference>
<accession>A0A9P8C267</accession>
<gene>
    <name evidence="1" type="ORF">BJ875DRAFT_487724</name>
</gene>
<dbReference type="Gene3D" id="3.40.50.1820">
    <property type="entry name" value="alpha/beta hydrolase"/>
    <property type="match status" value="1"/>
</dbReference>
<dbReference type="SUPFAM" id="SSF53474">
    <property type="entry name" value="alpha/beta-Hydrolases"/>
    <property type="match status" value="1"/>
</dbReference>
<protein>
    <submittedName>
        <fullName evidence="1">Uncharacterized protein</fullName>
    </submittedName>
</protein>
<dbReference type="PANTHER" id="PTHR31591">
    <property type="entry name" value="UPF0613 PROTEIN PB24D3.06C"/>
    <property type="match status" value="1"/>
</dbReference>
<name>A0A9P8C267_9HELO</name>
<dbReference type="Pfam" id="PF08538">
    <property type="entry name" value="DUF1749"/>
    <property type="match status" value="1"/>
</dbReference>
<comment type="caution">
    <text evidence="1">The sequence shown here is derived from an EMBL/GenBank/DDBJ whole genome shotgun (WGS) entry which is preliminary data.</text>
</comment>
<dbReference type="AlphaFoldDB" id="A0A9P8C267"/>
<keyword evidence="2" id="KW-1185">Reference proteome</keyword>
<reference evidence="1" key="1">
    <citation type="journal article" date="2021" name="IMA Fungus">
        <title>Genomic characterization of three marine fungi, including Emericellopsis atlantica sp. nov. with signatures of a generalist lifestyle and marine biomass degradation.</title>
        <authorList>
            <person name="Hagestad O.C."/>
            <person name="Hou L."/>
            <person name="Andersen J.H."/>
            <person name="Hansen E.H."/>
            <person name="Altermark B."/>
            <person name="Li C."/>
            <person name="Kuhnert E."/>
            <person name="Cox R.J."/>
            <person name="Crous P.W."/>
            <person name="Spatafora J.W."/>
            <person name="Lail K."/>
            <person name="Amirebrahimi M."/>
            <person name="Lipzen A."/>
            <person name="Pangilinan J."/>
            <person name="Andreopoulos W."/>
            <person name="Hayes R.D."/>
            <person name="Ng V."/>
            <person name="Grigoriev I.V."/>
            <person name="Jackson S.A."/>
            <person name="Sutton T.D.S."/>
            <person name="Dobson A.D.W."/>
            <person name="Rama T."/>
        </authorList>
    </citation>
    <scope>NUCLEOTIDE SEQUENCE</scope>
    <source>
        <strain evidence="1">TRa018bII</strain>
    </source>
</reference>